<comment type="subcellular location">
    <subcellularLocation>
        <location evidence="1">Membrane</location>
        <topology evidence="1">Multi-pass membrane protein</topology>
    </subcellularLocation>
</comment>
<evidence type="ECO:0000256" key="3">
    <source>
        <dbReference type="ARBA" id="ARBA00022692"/>
    </source>
</evidence>
<gene>
    <name evidence="9" type="ORF">SARC_13181</name>
</gene>
<organism evidence="9 10">
    <name type="scientific">Sphaeroforma arctica JP610</name>
    <dbReference type="NCBI Taxonomy" id="667725"/>
    <lineage>
        <taxon>Eukaryota</taxon>
        <taxon>Ichthyosporea</taxon>
        <taxon>Ichthyophonida</taxon>
        <taxon>Sphaeroforma</taxon>
    </lineage>
</organism>
<feature type="transmembrane region" description="Helical" evidence="7">
    <location>
        <begin position="95"/>
        <end position="119"/>
    </location>
</feature>
<dbReference type="EMBL" id="KQ244581">
    <property type="protein sequence ID" value="KNC74267.1"/>
    <property type="molecule type" value="Genomic_DNA"/>
</dbReference>
<dbReference type="Proteomes" id="UP000054560">
    <property type="component" value="Unassembled WGS sequence"/>
</dbReference>
<dbReference type="InterPro" id="IPR005828">
    <property type="entry name" value="MFS_sugar_transport-like"/>
</dbReference>
<keyword evidence="3 7" id="KW-0812">Transmembrane</keyword>
<feature type="region of interest" description="Disordered" evidence="6">
    <location>
        <begin position="386"/>
        <end position="405"/>
    </location>
</feature>
<evidence type="ECO:0000259" key="8">
    <source>
        <dbReference type="PROSITE" id="PS50850"/>
    </source>
</evidence>
<evidence type="ECO:0000256" key="7">
    <source>
        <dbReference type="SAM" id="Phobius"/>
    </source>
</evidence>
<keyword evidence="10" id="KW-1185">Reference proteome</keyword>
<dbReference type="PRINTS" id="PR00171">
    <property type="entry name" value="SUGRTRNSPORT"/>
</dbReference>
<protein>
    <recommendedName>
        <fullName evidence="8">Major facilitator superfamily (MFS) profile domain-containing protein</fullName>
    </recommendedName>
</protein>
<dbReference type="InterPro" id="IPR003663">
    <property type="entry name" value="Sugar/inositol_transpt"/>
</dbReference>
<dbReference type="AlphaFoldDB" id="A0A0L0FBX1"/>
<keyword evidence="5 7" id="KW-0472">Membrane</keyword>
<sequence length="405" mass="44903">MQVVLGSAARWPVLLGVSSSCALLHLIVFSFCPESPRYLYSRGVEVSLVGSLQRLRGTNLVEDELKDMHTEVESERNLQDLSYREILGDKTLRRLLWTGVALHLGQQLSGMNAIIVYSVDLFSFSSIQGPDTDLAIVGGVNFLVTLGVSICLLDRVGRKPLLVYGYLAMFILFLMLSVSSTMGVWFRHPWRIVNLVIVVGFVAAYAIGPGPGTWIVPVEMYPLAVRAKMLGVCVCANWVGQFLCLFGFLVLKQYIGPLTLVVYAIINLVLALFCHLCLIETNNISSREVLSLWASGSSKYSSHIDDRDSKSLLSNDDENPYALHQTSAGSSVGMARYSSVSPTASFFDQETGVGASYRARSTHELLEESDGMRVRDLHDEQERELEQYKANGRGRQRGHNRVRPS</sequence>
<feature type="transmembrane region" description="Helical" evidence="7">
    <location>
        <begin position="192"/>
        <end position="217"/>
    </location>
</feature>
<dbReference type="RefSeq" id="XP_014148169.1">
    <property type="nucleotide sequence ID" value="XM_014292694.1"/>
</dbReference>
<dbReference type="PROSITE" id="PS50850">
    <property type="entry name" value="MFS"/>
    <property type="match status" value="1"/>
</dbReference>
<feature type="domain" description="Major facilitator superfamily (MFS) profile" evidence="8">
    <location>
        <begin position="1"/>
        <end position="282"/>
    </location>
</feature>
<dbReference type="PROSITE" id="PS00216">
    <property type="entry name" value="SUGAR_TRANSPORT_1"/>
    <property type="match status" value="1"/>
</dbReference>
<dbReference type="STRING" id="667725.A0A0L0FBX1"/>
<feature type="compositionally biased region" description="Basic residues" evidence="6">
    <location>
        <begin position="392"/>
        <end position="405"/>
    </location>
</feature>
<dbReference type="PANTHER" id="PTHR23503:SF8">
    <property type="entry name" value="FACILITATED GLUCOSE TRANSPORTER PROTEIN 1"/>
    <property type="match status" value="1"/>
</dbReference>
<dbReference type="InterPro" id="IPR045263">
    <property type="entry name" value="GLUT"/>
</dbReference>
<evidence type="ECO:0000256" key="5">
    <source>
        <dbReference type="ARBA" id="ARBA00023136"/>
    </source>
</evidence>
<reference evidence="9 10" key="1">
    <citation type="submission" date="2011-02" db="EMBL/GenBank/DDBJ databases">
        <title>The Genome Sequence of Sphaeroforma arctica JP610.</title>
        <authorList>
            <consortium name="The Broad Institute Genome Sequencing Platform"/>
            <person name="Russ C."/>
            <person name="Cuomo C."/>
            <person name="Young S.K."/>
            <person name="Zeng Q."/>
            <person name="Gargeya S."/>
            <person name="Alvarado L."/>
            <person name="Berlin A."/>
            <person name="Chapman S.B."/>
            <person name="Chen Z."/>
            <person name="Freedman E."/>
            <person name="Gellesch M."/>
            <person name="Goldberg J."/>
            <person name="Griggs A."/>
            <person name="Gujja S."/>
            <person name="Heilman E."/>
            <person name="Heiman D."/>
            <person name="Howarth C."/>
            <person name="Mehta T."/>
            <person name="Neiman D."/>
            <person name="Pearson M."/>
            <person name="Roberts A."/>
            <person name="Saif S."/>
            <person name="Shea T."/>
            <person name="Shenoy N."/>
            <person name="Sisk P."/>
            <person name="Stolte C."/>
            <person name="Sykes S."/>
            <person name="White J."/>
            <person name="Yandava C."/>
            <person name="Burger G."/>
            <person name="Gray M.W."/>
            <person name="Holland P.W.H."/>
            <person name="King N."/>
            <person name="Lang F.B.F."/>
            <person name="Roger A.J."/>
            <person name="Ruiz-Trillo I."/>
            <person name="Haas B."/>
            <person name="Nusbaum C."/>
            <person name="Birren B."/>
        </authorList>
    </citation>
    <scope>NUCLEOTIDE SEQUENCE [LARGE SCALE GENOMIC DNA]</scope>
    <source>
        <strain evidence="9 10">JP610</strain>
    </source>
</reference>
<feature type="transmembrane region" description="Helical" evidence="7">
    <location>
        <begin position="257"/>
        <end position="278"/>
    </location>
</feature>
<feature type="transmembrane region" description="Helical" evidence="7">
    <location>
        <begin position="12"/>
        <end position="32"/>
    </location>
</feature>
<dbReference type="GeneID" id="25913685"/>
<dbReference type="InterPro" id="IPR036259">
    <property type="entry name" value="MFS_trans_sf"/>
</dbReference>
<feature type="transmembrane region" description="Helical" evidence="7">
    <location>
        <begin position="165"/>
        <end position="186"/>
    </location>
</feature>
<evidence type="ECO:0000256" key="6">
    <source>
        <dbReference type="SAM" id="MobiDB-lite"/>
    </source>
</evidence>
<dbReference type="InterPro" id="IPR005829">
    <property type="entry name" value="Sugar_transporter_CS"/>
</dbReference>
<dbReference type="eggNOG" id="KOG0569">
    <property type="taxonomic scope" value="Eukaryota"/>
</dbReference>
<feature type="transmembrane region" description="Helical" evidence="7">
    <location>
        <begin position="134"/>
        <end position="153"/>
    </location>
</feature>
<evidence type="ECO:0000313" key="9">
    <source>
        <dbReference type="EMBL" id="KNC74267.1"/>
    </source>
</evidence>
<evidence type="ECO:0000313" key="10">
    <source>
        <dbReference type="Proteomes" id="UP000054560"/>
    </source>
</evidence>
<name>A0A0L0FBX1_9EUKA</name>
<dbReference type="GO" id="GO:0015149">
    <property type="term" value="F:hexose transmembrane transporter activity"/>
    <property type="evidence" value="ECO:0007669"/>
    <property type="project" value="TreeGrafter"/>
</dbReference>
<keyword evidence="4 7" id="KW-1133">Transmembrane helix</keyword>
<evidence type="ECO:0000256" key="1">
    <source>
        <dbReference type="ARBA" id="ARBA00004141"/>
    </source>
</evidence>
<keyword evidence="2" id="KW-0813">Transport</keyword>
<evidence type="ECO:0000256" key="2">
    <source>
        <dbReference type="ARBA" id="ARBA00022448"/>
    </source>
</evidence>
<dbReference type="Pfam" id="PF00083">
    <property type="entry name" value="Sugar_tr"/>
    <property type="match status" value="1"/>
</dbReference>
<feature type="transmembrane region" description="Helical" evidence="7">
    <location>
        <begin position="229"/>
        <end position="251"/>
    </location>
</feature>
<proteinExistence type="predicted"/>
<accession>A0A0L0FBX1</accession>
<dbReference type="GO" id="GO:0016020">
    <property type="term" value="C:membrane"/>
    <property type="evidence" value="ECO:0007669"/>
    <property type="project" value="UniProtKB-SubCell"/>
</dbReference>
<dbReference type="OrthoDB" id="4540492at2759"/>
<evidence type="ECO:0000256" key="4">
    <source>
        <dbReference type="ARBA" id="ARBA00022989"/>
    </source>
</evidence>
<dbReference type="InterPro" id="IPR020846">
    <property type="entry name" value="MFS_dom"/>
</dbReference>
<dbReference type="PANTHER" id="PTHR23503">
    <property type="entry name" value="SOLUTE CARRIER FAMILY 2"/>
    <property type="match status" value="1"/>
</dbReference>
<dbReference type="SUPFAM" id="SSF103473">
    <property type="entry name" value="MFS general substrate transporter"/>
    <property type="match status" value="1"/>
</dbReference>
<dbReference type="Gene3D" id="1.20.1250.20">
    <property type="entry name" value="MFS general substrate transporter like domains"/>
    <property type="match status" value="1"/>
</dbReference>